<dbReference type="AlphaFoldDB" id="A0A433ZWM8"/>
<accession>A0A433ZWM8</accession>
<comment type="caution">
    <text evidence="6">The sequence shown here is derived from an EMBL/GenBank/DDBJ whole genome shotgun (WGS) entry which is preliminary data.</text>
</comment>
<organism evidence="6 7">
    <name type="scientific">Morganella morganii</name>
    <name type="common">Proteus morganii</name>
    <dbReference type="NCBI Taxonomy" id="582"/>
    <lineage>
        <taxon>Bacteria</taxon>
        <taxon>Pseudomonadati</taxon>
        <taxon>Pseudomonadota</taxon>
        <taxon>Gammaproteobacteria</taxon>
        <taxon>Enterobacterales</taxon>
        <taxon>Morganellaceae</taxon>
        <taxon>Morganella</taxon>
    </lineage>
</organism>
<evidence type="ECO:0000313" key="6">
    <source>
        <dbReference type="EMBL" id="RUT66548.1"/>
    </source>
</evidence>
<dbReference type="PRINTS" id="PR00455">
    <property type="entry name" value="HTHTETR"/>
</dbReference>
<dbReference type="OrthoDB" id="4541465at2"/>
<dbReference type="Gene3D" id="1.10.357.10">
    <property type="entry name" value="Tetracycline Repressor, domain 2"/>
    <property type="match status" value="1"/>
</dbReference>
<dbReference type="EMBL" id="NRQY01000001">
    <property type="protein sequence ID" value="RUT66548.1"/>
    <property type="molecule type" value="Genomic_DNA"/>
</dbReference>
<dbReference type="GO" id="GO:0003700">
    <property type="term" value="F:DNA-binding transcription factor activity"/>
    <property type="evidence" value="ECO:0007669"/>
    <property type="project" value="TreeGrafter"/>
</dbReference>
<keyword evidence="2 4" id="KW-0238">DNA-binding</keyword>
<evidence type="ECO:0000256" key="1">
    <source>
        <dbReference type="ARBA" id="ARBA00023015"/>
    </source>
</evidence>
<feature type="DNA-binding region" description="H-T-H motif" evidence="4">
    <location>
        <begin position="28"/>
        <end position="47"/>
    </location>
</feature>
<evidence type="ECO:0000259" key="5">
    <source>
        <dbReference type="PROSITE" id="PS50977"/>
    </source>
</evidence>
<feature type="domain" description="HTH tetR-type" evidence="5">
    <location>
        <begin position="5"/>
        <end position="65"/>
    </location>
</feature>
<name>A0A433ZWM8_MORMO</name>
<protein>
    <recommendedName>
        <fullName evidence="5">HTH tetR-type domain-containing protein</fullName>
    </recommendedName>
</protein>
<evidence type="ECO:0000256" key="4">
    <source>
        <dbReference type="PROSITE-ProRule" id="PRU00335"/>
    </source>
</evidence>
<dbReference type="InterPro" id="IPR009057">
    <property type="entry name" value="Homeodomain-like_sf"/>
</dbReference>
<dbReference type="InterPro" id="IPR050109">
    <property type="entry name" value="HTH-type_TetR-like_transc_reg"/>
</dbReference>
<sequence>MKKRTPSVNRICTVAVIHFAQRGYDASSLNEIAAAAGIRKASLYAHFENKDALYMEAFSDALNMERDYAHQCFILEEEEENDLPGSLYCTGMAERYRKSVHLRFLLRSAYLPPQALHPQISVGYEEYLNQLQNDFTGQLLARKEGRPLSDEDTRLFGEVFLGIIDSLHVELLYGEGRRFSSRLRAFLQVLEGSLRAAENRGDE</sequence>
<keyword evidence="3" id="KW-0804">Transcription</keyword>
<dbReference type="InterPro" id="IPR001647">
    <property type="entry name" value="HTH_TetR"/>
</dbReference>
<dbReference type="Proteomes" id="UP000286908">
    <property type="component" value="Unassembled WGS sequence"/>
</dbReference>
<gene>
    <name evidence="6" type="ORF">CKG00_09235</name>
</gene>
<evidence type="ECO:0000313" key="7">
    <source>
        <dbReference type="Proteomes" id="UP000286908"/>
    </source>
</evidence>
<dbReference type="Gene3D" id="1.10.10.60">
    <property type="entry name" value="Homeodomain-like"/>
    <property type="match status" value="1"/>
</dbReference>
<dbReference type="PROSITE" id="PS50977">
    <property type="entry name" value="HTH_TETR_2"/>
    <property type="match status" value="1"/>
</dbReference>
<evidence type="ECO:0000256" key="3">
    <source>
        <dbReference type="ARBA" id="ARBA00023163"/>
    </source>
</evidence>
<proteinExistence type="predicted"/>
<reference evidence="6 7" key="1">
    <citation type="submission" date="2017-08" db="EMBL/GenBank/DDBJ databases">
        <title>Draft genome sequence of pheromone producing symbiont Morganella morganii, of the female New Zealand grass grub Costelytra giveni.</title>
        <authorList>
            <person name="Laugraud A."/>
            <person name="Young S.D."/>
            <person name="Hurst M.H."/>
        </authorList>
    </citation>
    <scope>NUCLEOTIDE SEQUENCE [LARGE SCALE GENOMIC DNA]</scope>
    <source>
        <strain evidence="6 7">MMsCG</strain>
    </source>
</reference>
<dbReference type="PANTHER" id="PTHR30055:SF238">
    <property type="entry name" value="MYCOFACTOCIN BIOSYNTHESIS TRANSCRIPTIONAL REGULATOR MFTR-RELATED"/>
    <property type="match status" value="1"/>
</dbReference>
<dbReference type="PANTHER" id="PTHR30055">
    <property type="entry name" value="HTH-TYPE TRANSCRIPTIONAL REGULATOR RUTR"/>
    <property type="match status" value="1"/>
</dbReference>
<dbReference type="Pfam" id="PF00440">
    <property type="entry name" value="TetR_N"/>
    <property type="match status" value="1"/>
</dbReference>
<evidence type="ECO:0000256" key="2">
    <source>
        <dbReference type="ARBA" id="ARBA00023125"/>
    </source>
</evidence>
<keyword evidence="1" id="KW-0805">Transcription regulation</keyword>
<dbReference type="GO" id="GO:0000976">
    <property type="term" value="F:transcription cis-regulatory region binding"/>
    <property type="evidence" value="ECO:0007669"/>
    <property type="project" value="TreeGrafter"/>
</dbReference>
<dbReference type="SUPFAM" id="SSF46689">
    <property type="entry name" value="Homeodomain-like"/>
    <property type="match status" value="1"/>
</dbReference>